<dbReference type="Proteomes" id="UP000807469">
    <property type="component" value="Unassembled WGS sequence"/>
</dbReference>
<feature type="non-terminal residue" evidence="1">
    <location>
        <position position="66"/>
    </location>
</feature>
<name>A0A9P5YQD0_9AGAR</name>
<evidence type="ECO:0000313" key="1">
    <source>
        <dbReference type="EMBL" id="KAF9472800.1"/>
    </source>
</evidence>
<dbReference type="AlphaFoldDB" id="A0A9P5YQD0"/>
<sequence>MIVNNPESLINCTYPGIDSTLPPAPDYFLRRMILAPRNIDVRDLNERILNKMAGESKQYISADQIM</sequence>
<dbReference type="EMBL" id="MU155496">
    <property type="protein sequence ID" value="KAF9472800.1"/>
    <property type="molecule type" value="Genomic_DNA"/>
</dbReference>
<accession>A0A9P5YQD0</accession>
<organism evidence="1 2">
    <name type="scientific">Pholiota conissans</name>
    <dbReference type="NCBI Taxonomy" id="109636"/>
    <lineage>
        <taxon>Eukaryota</taxon>
        <taxon>Fungi</taxon>
        <taxon>Dikarya</taxon>
        <taxon>Basidiomycota</taxon>
        <taxon>Agaricomycotina</taxon>
        <taxon>Agaricomycetes</taxon>
        <taxon>Agaricomycetidae</taxon>
        <taxon>Agaricales</taxon>
        <taxon>Agaricineae</taxon>
        <taxon>Strophariaceae</taxon>
        <taxon>Pholiota</taxon>
    </lineage>
</organism>
<dbReference type="OrthoDB" id="2641892at2759"/>
<reference evidence="1" key="1">
    <citation type="submission" date="2020-11" db="EMBL/GenBank/DDBJ databases">
        <authorList>
            <consortium name="DOE Joint Genome Institute"/>
            <person name="Ahrendt S."/>
            <person name="Riley R."/>
            <person name="Andreopoulos W."/>
            <person name="Labutti K."/>
            <person name="Pangilinan J."/>
            <person name="Ruiz-Duenas F.J."/>
            <person name="Barrasa J.M."/>
            <person name="Sanchez-Garcia M."/>
            <person name="Camarero S."/>
            <person name="Miyauchi S."/>
            <person name="Serrano A."/>
            <person name="Linde D."/>
            <person name="Babiker R."/>
            <person name="Drula E."/>
            <person name="Ayuso-Fernandez I."/>
            <person name="Pacheco R."/>
            <person name="Padilla G."/>
            <person name="Ferreira P."/>
            <person name="Barriuso J."/>
            <person name="Kellner H."/>
            <person name="Castanera R."/>
            <person name="Alfaro M."/>
            <person name="Ramirez L."/>
            <person name="Pisabarro A.G."/>
            <person name="Kuo A."/>
            <person name="Tritt A."/>
            <person name="Lipzen A."/>
            <person name="He G."/>
            <person name="Yan M."/>
            <person name="Ng V."/>
            <person name="Cullen D."/>
            <person name="Martin F."/>
            <person name="Rosso M.-N."/>
            <person name="Henrissat B."/>
            <person name="Hibbett D."/>
            <person name="Martinez A.T."/>
            <person name="Grigoriev I.V."/>
        </authorList>
    </citation>
    <scope>NUCLEOTIDE SEQUENCE</scope>
    <source>
        <strain evidence="1">CIRM-BRFM 674</strain>
    </source>
</reference>
<evidence type="ECO:0000313" key="2">
    <source>
        <dbReference type="Proteomes" id="UP000807469"/>
    </source>
</evidence>
<keyword evidence="2" id="KW-1185">Reference proteome</keyword>
<gene>
    <name evidence="1" type="ORF">BDN70DRAFT_818127</name>
</gene>
<comment type="caution">
    <text evidence="1">The sequence shown here is derived from an EMBL/GenBank/DDBJ whole genome shotgun (WGS) entry which is preliminary data.</text>
</comment>
<proteinExistence type="predicted"/>
<evidence type="ECO:0008006" key="3">
    <source>
        <dbReference type="Google" id="ProtNLM"/>
    </source>
</evidence>
<protein>
    <recommendedName>
        <fullName evidence="3">ATP-dependent DNA helicase</fullName>
    </recommendedName>
</protein>